<comment type="caution">
    <text evidence="3">The sequence shown here is derived from an EMBL/GenBank/DDBJ whole genome shotgun (WGS) entry which is preliminary data.</text>
</comment>
<evidence type="ECO:0000259" key="2">
    <source>
        <dbReference type="Pfam" id="PF00004"/>
    </source>
</evidence>
<keyword evidence="4" id="KW-1185">Reference proteome</keyword>
<dbReference type="PANTHER" id="PTHR23389:SF21">
    <property type="entry name" value="ATPASE FAMILY AAA DOMAIN-CONTAINING PROTEIN 5"/>
    <property type="match status" value="1"/>
</dbReference>
<evidence type="ECO:0000313" key="4">
    <source>
        <dbReference type="Proteomes" id="UP001516400"/>
    </source>
</evidence>
<dbReference type="Gene3D" id="3.40.50.300">
    <property type="entry name" value="P-loop containing nucleotide triphosphate hydrolases"/>
    <property type="match status" value="1"/>
</dbReference>
<feature type="compositionally biased region" description="Basic and acidic residues" evidence="1">
    <location>
        <begin position="1"/>
        <end position="36"/>
    </location>
</feature>
<dbReference type="Proteomes" id="UP001516400">
    <property type="component" value="Unassembled WGS sequence"/>
</dbReference>
<accession>A0ABD2N285</accession>
<evidence type="ECO:0000256" key="1">
    <source>
        <dbReference type="SAM" id="MobiDB-lite"/>
    </source>
</evidence>
<evidence type="ECO:0000313" key="3">
    <source>
        <dbReference type="EMBL" id="KAL3272517.1"/>
    </source>
</evidence>
<feature type="compositionally biased region" description="Basic residues" evidence="1">
    <location>
        <begin position="37"/>
        <end position="53"/>
    </location>
</feature>
<gene>
    <name evidence="3" type="ORF">HHI36_013993</name>
</gene>
<dbReference type="InterPro" id="IPR003959">
    <property type="entry name" value="ATPase_AAA_core"/>
</dbReference>
<dbReference type="SUPFAM" id="SSF52540">
    <property type="entry name" value="P-loop containing nucleoside triphosphate hydrolases"/>
    <property type="match status" value="1"/>
</dbReference>
<dbReference type="PANTHER" id="PTHR23389">
    <property type="entry name" value="CHROMOSOME TRANSMISSION FIDELITY FACTOR 18"/>
    <property type="match status" value="1"/>
</dbReference>
<dbReference type="AlphaFoldDB" id="A0ABD2N285"/>
<reference evidence="3 4" key="1">
    <citation type="journal article" date="2021" name="BMC Biol.">
        <title>Horizontally acquired antibacterial genes associated with adaptive radiation of ladybird beetles.</title>
        <authorList>
            <person name="Li H.S."/>
            <person name="Tang X.F."/>
            <person name="Huang Y.H."/>
            <person name="Xu Z.Y."/>
            <person name="Chen M.L."/>
            <person name="Du X.Y."/>
            <person name="Qiu B.Y."/>
            <person name="Chen P.T."/>
            <person name="Zhang W."/>
            <person name="Slipinski A."/>
            <person name="Escalona H.E."/>
            <person name="Waterhouse R.M."/>
            <person name="Zwick A."/>
            <person name="Pang H."/>
        </authorList>
    </citation>
    <scope>NUCLEOTIDE SEQUENCE [LARGE SCALE GENOMIC DNA]</scope>
    <source>
        <strain evidence="3">SYSU2018</strain>
    </source>
</reference>
<organism evidence="3 4">
    <name type="scientific">Cryptolaemus montrouzieri</name>
    <dbReference type="NCBI Taxonomy" id="559131"/>
    <lineage>
        <taxon>Eukaryota</taxon>
        <taxon>Metazoa</taxon>
        <taxon>Ecdysozoa</taxon>
        <taxon>Arthropoda</taxon>
        <taxon>Hexapoda</taxon>
        <taxon>Insecta</taxon>
        <taxon>Pterygota</taxon>
        <taxon>Neoptera</taxon>
        <taxon>Endopterygota</taxon>
        <taxon>Coleoptera</taxon>
        <taxon>Polyphaga</taxon>
        <taxon>Cucujiformia</taxon>
        <taxon>Coccinelloidea</taxon>
        <taxon>Coccinellidae</taxon>
        <taxon>Scymninae</taxon>
        <taxon>Scymnini</taxon>
        <taxon>Cryptolaemus</taxon>
    </lineage>
</organism>
<dbReference type="InterPro" id="IPR027417">
    <property type="entry name" value="P-loop_NTPase"/>
</dbReference>
<feature type="domain" description="ATPase AAA-type core" evidence="2">
    <location>
        <begin position="672"/>
        <end position="771"/>
    </location>
</feature>
<protein>
    <recommendedName>
        <fullName evidence="2">ATPase AAA-type core domain-containing protein</fullName>
    </recommendedName>
</protein>
<dbReference type="EMBL" id="JABFTP020000062">
    <property type="protein sequence ID" value="KAL3272517.1"/>
    <property type="molecule type" value="Genomic_DNA"/>
</dbReference>
<proteinExistence type="predicted"/>
<feature type="region of interest" description="Disordered" evidence="1">
    <location>
        <begin position="1"/>
        <end position="97"/>
    </location>
</feature>
<dbReference type="Pfam" id="PF00004">
    <property type="entry name" value="AAA"/>
    <property type="match status" value="1"/>
</dbReference>
<name>A0ABD2N285_9CUCU</name>
<sequence>MKDIKEYFKGSTDHSNSPKDIKSNEESKEKPLETAKSRKSRKSLKNNKKRKKTDKNDISNVSENIPDQEIIKSPKCAHSVPQNNGEMLGSEHLPEDNQELKILSTEDSDKTGDSSKTLQVFLNRNKVIGSNSPGKELIDEEEIISDVTREKLAARKKLLQNWSNSKKAKKRKLEDEEIDKCIKAKLDIRKKRFKSLLNIEYSDHEHSEETKGTTLSSSEQNIKRQSSLANFGISLCDNSLNIDKIEVQAKKKCKDIDETNKSPLLSKSKHWKLRIKLTDDDSLLSPIEPLSNNQNTESSKIQQTDVEVIDDNKLSEKLKDVINVDDEGNIKALKNQKPSKEKEETVYNDDEVIIVDEHSELPNQESCNESAPNNEFKRTLRNRNSLQKPKNDDFMQLSSDESSDETFKVKEVKKTLKVAPVFVKAVPKPKLNPEVLEARRKFLMSDMPDTLRKKVEKQESSIVPDFDVFPKISHVRQESNDEHLWNLPMPNLSLKNNDLPEHLPGKLTLQSIIDNAKIEESKFEETEPIRNVKNFIMNLKLENPEYPVYKSFRLLKEKSGIENIIRDKKSPRKRGRPRKSAVKKENIPENCKEISNAPEHQMWNEKYKPRSFEDLVGNVQATSSLKKWLQSWHEAFENGKKKTRRYSSDSESDFISSDNGSILGGSSLTNTIILTGPCGSGKSSSVYAICHELGLNVIELNASSRRTGKQVLQELQEATQSHQVRKNKEALFPIKKDSKLKADKKENKSRKMCVLLVEDIDIVFEQDEGFISAISQISAISKRPIILTTSTEKSIYSQKFINDIKTIRFRQLTTKSMGIWLQVLCLLEGVFVDISSINEFIEYNNGDIRKILLELQFWIQSGGQINKHKNLLNEIFKVEDDNHKEDSIRSDDDVSNISLKEIVNKDDIFRTHSNIISDFEIFQLEKFYNIPLSLDLGKIWWNVSKFLNIESAGENHLNPLKKSRKNKKKIKIISDMYDSLGLCDVSLRRMSYKCDSPVCSKRWYNSLQDSLELREVYSEYPSDRDFLFEWNHYLIDGCLNICKERFINNVPKNQRLMNMAVPVSKYVSELAKNHHYEQKLMNAIPLSNHLHRKSVSLDYLPTVRNIARSEKNRADNSEKKRHNRFHNYLKNLNIDCNNLVLDFACNTLVVKRKL</sequence>